<evidence type="ECO:0000313" key="2">
    <source>
        <dbReference type="EMBL" id="RGQ35349.1"/>
    </source>
</evidence>
<keyword evidence="1" id="KW-1133">Transmembrane helix</keyword>
<accession>A0A412AUM0</accession>
<dbReference type="AlphaFoldDB" id="A0A412AUM0"/>
<feature type="transmembrane region" description="Helical" evidence="1">
    <location>
        <begin position="147"/>
        <end position="168"/>
    </location>
</feature>
<dbReference type="Proteomes" id="UP000284751">
    <property type="component" value="Unassembled WGS sequence"/>
</dbReference>
<feature type="transmembrane region" description="Helical" evidence="1">
    <location>
        <begin position="114"/>
        <end position="140"/>
    </location>
</feature>
<gene>
    <name evidence="2" type="ORF">DWY99_12740</name>
</gene>
<dbReference type="EMBL" id="QRTC01000068">
    <property type="protein sequence ID" value="RGQ35349.1"/>
    <property type="molecule type" value="Genomic_DNA"/>
</dbReference>
<organism evidence="2 3">
    <name type="scientific">[Clostridium] leptum</name>
    <dbReference type="NCBI Taxonomy" id="1535"/>
    <lineage>
        <taxon>Bacteria</taxon>
        <taxon>Bacillati</taxon>
        <taxon>Bacillota</taxon>
        <taxon>Clostridia</taxon>
        <taxon>Eubacteriales</taxon>
        <taxon>Oscillospiraceae</taxon>
        <taxon>Oscillospiraceae incertae sedis</taxon>
    </lineage>
</organism>
<dbReference type="Pfam" id="PF22564">
    <property type="entry name" value="HAAS"/>
    <property type="match status" value="1"/>
</dbReference>
<keyword evidence="1" id="KW-0812">Transmembrane</keyword>
<protein>
    <submittedName>
        <fullName evidence="2">DUF1700 domain-containing protein</fullName>
    </submittedName>
</protein>
<evidence type="ECO:0000256" key="1">
    <source>
        <dbReference type="SAM" id="Phobius"/>
    </source>
</evidence>
<comment type="caution">
    <text evidence="2">The sequence shown here is derived from an EMBL/GenBank/DDBJ whole genome shotgun (WGS) entry which is preliminary data.</text>
</comment>
<proteinExistence type="predicted"/>
<reference evidence="2 3" key="1">
    <citation type="submission" date="2018-08" db="EMBL/GenBank/DDBJ databases">
        <title>A genome reference for cultivated species of the human gut microbiota.</title>
        <authorList>
            <person name="Zou Y."/>
            <person name="Xue W."/>
            <person name="Luo G."/>
        </authorList>
    </citation>
    <scope>NUCLEOTIDE SEQUENCE [LARGE SCALE GENOMIC DNA]</scope>
    <source>
        <strain evidence="2 3">AF28-26</strain>
    </source>
</reference>
<feature type="transmembrane region" description="Helical" evidence="1">
    <location>
        <begin position="83"/>
        <end position="108"/>
    </location>
</feature>
<sequence>MMTRNKYLKELRSFLGKLPKDDRKRILEFYNELIDDKLEAGQSEEEILGEFGSPEELAKQIFQDNGHTYSPPNTTSRIMRISAIVLGSPIWLSLLAVFLVLVFALFLVLWAVVVSFWCCVFAFGMAGIGGAAGSILMLFFTGQPAAAFFQLGISLAAGGLGLLTGMGMRKLTLLCAQFTKKNCVGLFHFFLGKKAEINV</sequence>
<evidence type="ECO:0000313" key="3">
    <source>
        <dbReference type="Proteomes" id="UP000284751"/>
    </source>
</evidence>
<keyword evidence="1" id="KW-0472">Membrane</keyword>
<name>A0A412AUM0_9FIRM</name>